<comment type="caution">
    <text evidence="2">The sequence shown here is derived from an EMBL/GenBank/DDBJ whole genome shotgun (WGS) entry which is preliminary data.</text>
</comment>
<keyword evidence="3" id="KW-1185">Reference proteome</keyword>
<sequence length="116" mass="13053">MLNNEETMSPFINSDAKKRKKSVQKFRAEDQNKNEVTSDDSETEETGEEQAEEEEETVTSSSSALVGDGDVDGGQVYSFRTPKRSNRAAQMELEASRKTQSQEQMLILLEKSEVEL</sequence>
<feature type="region of interest" description="Disordered" evidence="1">
    <location>
        <begin position="1"/>
        <end position="89"/>
    </location>
</feature>
<proteinExistence type="predicted"/>
<name>A0A2G8JLR8_STIJA</name>
<gene>
    <name evidence="2" type="ORF">BSL78_26505</name>
</gene>
<organism evidence="2 3">
    <name type="scientific">Stichopus japonicus</name>
    <name type="common">Sea cucumber</name>
    <dbReference type="NCBI Taxonomy" id="307972"/>
    <lineage>
        <taxon>Eukaryota</taxon>
        <taxon>Metazoa</taxon>
        <taxon>Echinodermata</taxon>
        <taxon>Eleutherozoa</taxon>
        <taxon>Echinozoa</taxon>
        <taxon>Holothuroidea</taxon>
        <taxon>Aspidochirotacea</taxon>
        <taxon>Aspidochirotida</taxon>
        <taxon>Stichopodidae</taxon>
        <taxon>Apostichopus</taxon>
    </lineage>
</organism>
<protein>
    <submittedName>
        <fullName evidence="2">Uncharacterized protein</fullName>
    </submittedName>
</protein>
<accession>A0A2G8JLR8</accession>
<evidence type="ECO:0000256" key="1">
    <source>
        <dbReference type="SAM" id="MobiDB-lite"/>
    </source>
</evidence>
<dbReference type="Proteomes" id="UP000230750">
    <property type="component" value="Unassembled WGS sequence"/>
</dbReference>
<feature type="compositionally biased region" description="Low complexity" evidence="1">
    <location>
        <begin position="58"/>
        <end position="76"/>
    </location>
</feature>
<dbReference type="EMBL" id="MRZV01001637">
    <property type="protein sequence ID" value="PIK36670.1"/>
    <property type="molecule type" value="Genomic_DNA"/>
</dbReference>
<feature type="compositionally biased region" description="Acidic residues" evidence="1">
    <location>
        <begin position="37"/>
        <end position="57"/>
    </location>
</feature>
<evidence type="ECO:0000313" key="2">
    <source>
        <dbReference type="EMBL" id="PIK36670.1"/>
    </source>
</evidence>
<dbReference type="AlphaFoldDB" id="A0A2G8JLR8"/>
<feature type="compositionally biased region" description="Polar residues" evidence="1">
    <location>
        <begin position="1"/>
        <end position="12"/>
    </location>
</feature>
<evidence type="ECO:0000313" key="3">
    <source>
        <dbReference type="Proteomes" id="UP000230750"/>
    </source>
</evidence>
<reference evidence="2 3" key="1">
    <citation type="journal article" date="2017" name="PLoS Biol.">
        <title>The sea cucumber genome provides insights into morphological evolution and visceral regeneration.</title>
        <authorList>
            <person name="Zhang X."/>
            <person name="Sun L."/>
            <person name="Yuan J."/>
            <person name="Sun Y."/>
            <person name="Gao Y."/>
            <person name="Zhang L."/>
            <person name="Li S."/>
            <person name="Dai H."/>
            <person name="Hamel J.F."/>
            <person name="Liu C."/>
            <person name="Yu Y."/>
            <person name="Liu S."/>
            <person name="Lin W."/>
            <person name="Guo K."/>
            <person name="Jin S."/>
            <person name="Xu P."/>
            <person name="Storey K.B."/>
            <person name="Huan P."/>
            <person name="Zhang T."/>
            <person name="Zhou Y."/>
            <person name="Zhang J."/>
            <person name="Lin C."/>
            <person name="Li X."/>
            <person name="Xing L."/>
            <person name="Huo D."/>
            <person name="Sun M."/>
            <person name="Wang L."/>
            <person name="Mercier A."/>
            <person name="Li F."/>
            <person name="Yang H."/>
            <person name="Xiang J."/>
        </authorList>
    </citation>
    <scope>NUCLEOTIDE SEQUENCE [LARGE SCALE GENOMIC DNA]</scope>
    <source>
        <strain evidence="2">Shaxun</strain>
        <tissue evidence="2">Muscle</tissue>
    </source>
</reference>